<gene>
    <name evidence="2" type="ORF">RCO7_11272</name>
</gene>
<dbReference type="AlphaFoldDB" id="A0A1E1L808"/>
<reference evidence="3" key="1">
    <citation type="submission" date="2016-03" db="EMBL/GenBank/DDBJ databases">
        <authorList>
            <person name="Ploux O."/>
        </authorList>
    </citation>
    <scope>NUCLEOTIDE SEQUENCE [LARGE SCALE GENOMIC DNA]</scope>
    <source>
        <strain evidence="3">UK7</strain>
    </source>
</reference>
<name>A0A1E1L808_9HELO</name>
<evidence type="ECO:0000313" key="2">
    <source>
        <dbReference type="EMBL" id="CZT06665.1"/>
    </source>
</evidence>
<feature type="compositionally biased region" description="Basic and acidic residues" evidence="1">
    <location>
        <begin position="75"/>
        <end position="84"/>
    </location>
</feature>
<feature type="region of interest" description="Disordered" evidence="1">
    <location>
        <begin position="75"/>
        <end position="119"/>
    </location>
</feature>
<evidence type="ECO:0000313" key="3">
    <source>
        <dbReference type="Proteomes" id="UP000178129"/>
    </source>
</evidence>
<comment type="caution">
    <text evidence="2">The sequence shown here is derived from an EMBL/GenBank/DDBJ whole genome shotgun (WGS) entry which is preliminary data.</text>
</comment>
<sequence length="129" mass="14586">MIVPKRALRLWRYSPATKRLGSSLEIIRRVSQDRAVLEKARSIAQLNSPVNDDGPTTRILWKLAQLLKADPQKRFAEDAEDSKSRAAIARASPRASGKGGAMAFLREEDADDEEDEEEDYDVLVPLFYR</sequence>
<organism evidence="2 3">
    <name type="scientific">Rhynchosporium graminicola</name>
    <dbReference type="NCBI Taxonomy" id="2792576"/>
    <lineage>
        <taxon>Eukaryota</taxon>
        <taxon>Fungi</taxon>
        <taxon>Dikarya</taxon>
        <taxon>Ascomycota</taxon>
        <taxon>Pezizomycotina</taxon>
        <taxon>Leotiomycetes</taxon>
        <taxon>Helotiales</taxon>
        <taxon>Ploettnerulaceae</taxon>
        <taxon>Rhynchosporium</taxon>
    </lineage>
</organism>
<dbReference type="EMBL" id="FJUW01000039">
    <property type="protein sequence ID" value="CZT06665.1"/>
    <property type="molecule type" value="Genomic_DNA"/>
</dbReference>
<protein>
    <submittedName>
        <fullName evidence="2">Uncharacterized protein</fullName>
    </submittedName>
</protein>
<dbReference type="Proteomes" id="UP000178129">
    <property type="component" value="Unassembled WGS sequence"/>
</dbReference>
<proteinExistence type="predicted"/>
<evidence type="ECO:0000256" key="1">
    <source>
        <dbReference type="SAM" id="MobiDB-lite"/>
    </source>
</evidence>
<keyword evidence="3" id="KW-1185">Reference proteome</keyword>
<dbReference type="STRING" id="914237.A0A1E1L808"/>
<feature type="compositionally biased region" description="Acidic residues" evidence="1">
    <location>
        <begin position="108"/>
        <end position="119"/>
    </location>
</feature>
<feature type="compositionally biased region" description="Low complexity" evidence="1">
    <location>
        <begin position="85"/>
        <end position="96"/>
    </location>
</feature>
<dbReference type="InParanoid" id="A0A1E1L808"/>
<accession>A0A1E1L808</accession>